<sequence length="63" mass="7467">MLWIHEQKQRYYRLTVNRDLFGDLCLVRTWGSLVDDCGGSKTEVLDNERSLASQMHVIKKQRQ</sequence>
<dbReference type="InterPro" id="IPR008893">
    <property type="entry name" value="WGR_domain"/>
</dbReference>
<dbReference type="Pfam" id="PF05406">
    <property type="entry name" value="WGR"/>
    <property type="match status" value="1"/>
</dbReference>
<evidence type="ECO:0000313" key="3">
    <source>
        <dbReference type="Proteomes" id="UP000242502"/>
    </source>
</evidence>
<accession>A0A1D2QMF9</accession>
<reference evidence="2 3" key="1">
    <citation type="journal article" date="2016" name="Appl. Environ. Microbiol.">
        <title>Lack of Overt Genome Reduction in the Bryostatin-Producing Bryozoan Symbiont "Candidatus Endobugula sertula".</title>
        <authorList>
            <person name="Miller I.J."/>
            <person name="Vanee N."/>
            <person name="Fong S.S."/>
            <person name="Lim-Fong G.E."/>
            <person name="Kwan J.C."/>
        </authorList>
    </citation>
    <scope>NUCLEOTIDE SEQUENCE [LARGE SCALE GENOMIC DNA]</scope>
    <source>
        <strain evidence="2">AB1-4</strain>
    </source>
</reference>
<evidence type="ECO:0000313" key="2">
    <source>
        <dbReference type="EMBL" id="ODS22760.1"/>
    </source>
</evidence>
<dbReference type="AlphaFoldDB" id="A0A1D2QMF9"/>
<name>A0A1D2QMF9_9GAMM</name>
<comment type="caution">
    <text evidence="2">The sequence shown here is derived from an EMBL/GenBank/DDBJ whole genome shotgun (WGS) entry which is preliminary data.</text>
</comment>
<evidence type="ECO:0000259" key="1">
    <source>
        <dbReference type="Pfam" id="PF05406"/>
    </source>
</evidence>
<feature type="domain" description="WGR" evidence="1">
    <location>
        <begin position="6"/>
        <end position="50"/>
    </location>
</feature>
<dbReference type="Proteomes" id="UP000242502">
    <property type="component" value="Unassembled WGS sequence"/>
</dbReference>
<gene>
    <name evidence="2" type="ORF">AB835_12300</name>
</gene>
<proteinExistence type="predicted"/>
<organism evidence="2 3">
    <name type="scientific">Candidatus Endobugula sertula</name>
    <name type="common">Bugula neritina bacterial symbiont</name>
    <dbReference type="NCBI Taxonomy" id="62101"/>
    <lineage>
        <taxon>Bacteria</taxon>
        <taxon>Pseudomonadati</taxon>
        <taxon>Pseudomonadota</taxon>
        <taxon>Gammaproteobacteria</taxon>
        <taxon>Cellvibrionales</taxon>
        <taxon>Cellvibrionaceae</taxon>
        <taxon>Candidatus Endobugula</taxon>
    </lineage>
</organism>
<dbReference type="EMBL" id="MDLC01000053">
    <property type="protein sequence ID" value="ODS22760.1"/>
    <property type="molecule type" value="Genomic_DNA"/>
</dbReference>
<protein>
    <recommendedName>
        <fullName evidence="1">WGR domain-containing protein</fullName>
    </recommendedName>
</protein>